<evidence type="ECO:0000259" key="3">
    <source>
        <dbReference type="Pfam" id="PF05193"/>
    </source>
</evidence>
<reference evidence="4" key="1">
    <citation type="journal article" date="2020" name="Nature">
        <title>Giant virus diversity and host interactions through global metagenomics.</title>
        <authorList>
            <person name="Schulz F."/>
            <person name="Roux S."/>
            <person name="Paez-Espino D."/>
            <person name="Jungbluth S."/>
            <person name="Walsh D.A."/>
            <person name="Denef V.J."/>
            <person name="McMahon K.D."/>
            <person name="Konstantinidis K.T."/>
            <person name="Eloe-Fadrosh E.A."/>
            <person name="Kyrpides N.C."/>
            <person name="Woyke T."/>
        </authorList>
    </citation>
    <scope>NUCLEOTIDE SEQUENCE</scope>
    <source>
        <strain evidence="4">GVMAG-M-3300009422-16</strain>
    </source>
</reference>
<evidence type="ECO:0000259" key="2">
    <source>
        <dbReference type="Pfam" id="PF00675"/>
    </source>
</evidence>
<dbReference type="GO" id="GO:0004222">
    <property type="term" value="F:metalloendopeptidase activity"/>
    <property type="evidence" value="ECO:0007669"/>
    <property type="project" value="InterPro"/>
</dbReference>
<feature type="domain" description="Peptidase M16 N-terminal" evidence="2">
    <location>
        <begin position="14"/>
        <end position="160"/>
    </location>
</feature>
<dbReference type="InterPro" id="IPR001431">
    <property type="entry name" value="Pept_M16_Zn_BS"/>
</dbReference>
<dbReference type="AlphaFoldDB" id="A0A6C0B4C2"/>
<dbReference type="PROSITE" id="PS00143">
    <property type="entry name" value="INSULINASE"/>
    <property type="match status" value="1"/>
</dbReference>
<dbReference type="Gene3D" id="3.30.830.10">
    <property type="entry name" value="Metalloenzyme, LuxS/M16 peptidase-like"/>
    <property type="match status" value="2"/>
</dbReference>
<comment type="similarity">
    <text evidence="1">Belongs to the peptidase M16 family.</text>
</comment>
<dbReference type="InterPro" id="IPR011765">
    <property type="entry name" value="Pept_M16_N"/>
</dbReference>
<dbReference type="InterPro" id="IPR007863">
    <property type="entry name" value="Peptidase_M16_C"/>
</dbReference>
<evidence type="ECO:0000256" key="1">
    <source>
        <dbReference type="ARBA" id="ARBA00007261"/>
    </source>
</evidence>
<protein>
    <recommendedName>
        <fullName evidence="5">Peptidase M16 N-terminal domain-containing protein</fullName>
    </recommendedName>
</protein>
<proteinExistence type="inferred from homology"/>
<dbReference type="GO" id="GO:0046872">
    <property type="term" value="F:metal ion binding"/>
    <property type="evidence" value="ECO:0007669"/>
    <property type="project" value="InterPro"/>
</dbReference>
<dbReference type="EMBL" id="MN739059">
    <property type="protein sequence ID" value="QHS86651.1"/>
    <property type="molecule type" value="Genomic_DNA"/>
</dbReference>
<dbReference type="InterPro" id="IPR011249">
    <property type="entry name" value="Metalloenz_LuxS/M16"/>
</dbReference>
<dbReference type="Pfam" id="PF05193">
    <property type="entry name" value="Peptidase_M16_C"/>
    <property type="match status" value="1"/>
</dbReference>
<dbReference type="GO" id="GO:0006508">
    <property type="term" value="P:proteolysis"/>
    <property type="evidence" value="ECO:0007669"/>
    <property type="project" value="InterPro"/>
</dbReference>
<organism evidence="4">
    <name type="scientific">viral metagenome</name>
    <dbReference type="NCBI Taxonomy" id="1070528"/>
    <lineage>
        <taxon>unclassified sequences</taxon>
        <taxon>metagenomes</taxon>
        <taxon>organismal metagenomes</taxon>
    </lineage>
</organism>
<dbReference type="PANTHER" id="PTHR11851">
    <property type="entry name" value="METALLOPROTEASE"/>
    <property type="match status" value="1"/>
</dbReference>
<accession>A0A6C0B4C2</accession>
<dbReference type="InterPro" id="IPR050361">
    <property type="entry name" value="MPP/UQCRC_Complex"/>
</dbReference>
<sequence>MSIKSYTFSNGLKFVYQKNTASLSSINIFIKVGSVNEPPHLNGVSHFIEHMVFKGTEKKPTSDEITQVFDSVGAYINAATTLDHTFYTSKCASDYLEICLETLMDMIFNSKLEKKHTKNEKAVVIEEISMTKDNPYNLTNELAYKILFSGTSFAQSIGGTAKIINKYKHKDIVEYYKYFYRPENIVISICSNLSFDKIKKIIQKNNKGVFAKLRGAKFKPRLKLKLPKKRNIIMNIPLEKTYLALGFRVCNRHHRDFYLLDLVRIILSGNMSSLLFVELREKNGLTYTISIDYDTYETFGNFIILTNVDKNRLLKKGRNAGALNVIIDVLKVLKSEGVTEQQLKLAKGYLKGILTLSIEDTSTVSQINGHRYLFEQSDKNIPLSDIYEQEYKNITIEQINDVIEKYFVIENMNSVYLGGNVKNNENKISITEKTL</sequence>
<name>A0A6C0B4C2_9ZZZZ</name>
<dbReference type="PANTHER" id="PTHR11851:SF49">
    <property type="entry name" value="MITOCHONDRIAL-PROCESSING PEPTIDASE SUBUNIT ALPHA"/>
    <property type="match status" value="1"/>
</dbReference>
<feature type="domain" description="Peptidase M16 C-terminal" evidence="3">
    <location>
        <begin position="169"/>
        <end position="347"/>
    </location>
</feature>
<dbReference type="Pfam" id="PF00675">
    <property type="entry name" value="Peptidase_M16"/>
    <property type="match status" value="1"/>
</dbReference>
<evidence type="ECO:0000313" key="4">
    <source>
        <dbReference type="EMBL" id="QHS86651.1"/>
    </source>
</evidence>
<evidence type="ECO:0008006" key="5">
    <source>
        <dbReference type="Google" id="ProtNLM"/>
    </source>
</evidence>
<dbReference type="SUPFAM" id="SSF63411">
    <property type="entry name" value="LuxS/MPP-like metallohydrolase"/>
    <property type="match status" value="2"/>
</dbReference>